<dbReference type="EMBL" id="CAJVPY010047218">
    <property type="protein sequence ID" value="CAG8811162.1"/>
    <property type="molecule type" value="Genomic_DNA"/>
</dbReference>
<protein>
    <submittedName>
        <fullName evidence="1">3413_t:CDS:1</fullName>
    </submittedName>
</protein>
<dbReference type="AlphaFoldDB" id="A0A9N9PFC5"/>
<gene>
    <name evidence="1" type="ORF">DERYTH_LOCUS25417</name>
</gene>
<evidence type="ECO:0000313" key="2">
    <source>
        <dbReference type="Proteomes" id="UP000789405"/>
    </source>
</evidence>
<sequence length="43" mass="4999">ENKEFQSEWEKMDLLVGEFINNITISNTESQNISLLIPIMISE</sequence>
<name>A0A9N9PFC5_9GLOM</name>
<feature type="non-terminal residue" evidence="1">
    <location>
        <position position="1"/>
    </location>
</feature>
<proteinExistence type="predicted"/>
<accession>A0A9N9PFC5</accession>
<reference evidence="1" key="1">
    <citation type="submission" date="2021-06" db="EMBL/GenBank/DDBJ databases">
        <authorList>
            <person name="Kallberg Y."/>
            <person name="Tangrot J."/>
            <person name="Rosling A."/>
        </authorList>
    </citation>
    <scope>NUCLEOTIDE SEQUENCE</scope>
    <source>
        <strain evidence="1">MA453B</strain>
    </source>
</reference>
<keyword evidence="2" id="KW-1185">Reference proteome</keyword>
<dbReference type="Proteomes" id="UP000789405">
    <property type="component" value="Unassembled WGS sequence"/>
</dbReference>
<organism evidence="1 2">
    <name type="scientific">Dentiscutata erythropus</name>
    <dbReference type="NCBI Taxonomy" id="1348616"/>
    <lineage>
        <taxon>Eukaryota</taxon>
        <taxon>Fungi</taxon>
        <taxon>Fungi incertae sedis</taxon>
        <taxon>Mucoromycota</taxon>
        <taxon>Glomeromycotina</taxon>
        <taxon>Glomeromycetes</taxon>
        <taxon>Diversisporales</taxon>
        <taxon>Gigasporaceae</taxon>
        <taxon>Dentiscutata</taxon>
    </lineage>
</organism>
<comment type="caution">
    <text evidence="1">The sequence shown here is derived from an EMBL/GenBank/DDBJ whole genome shotgun (WGS) entry which is preliminary data.</text>
</comment>
<feature type="non-terminal residue" evidence="1">
    <location>
        <position position="43"/>
    </location>
</feature>
<evidence type="ECO:0000313" key="1">
    <source>
        <dbReference type="EMBL" id="CAG8811162.1"/>
    </source>
</evidence>